<keyword evidence="2" id="KW-1133">Transmembrane helix</keyword>
<gene>
    <name evidence="3" type="ORF">P5673_026200</name>
</gene>
<feature type="transmembrane region" description="Helical" evidence="2">
    <location>
        <begin position="182"/>
        <end position="204"/>
    </location>
</feature>
<accession>A0AAD9UWY9</accession>
<evidence type="ECO:0000313" key="3">
    <source>
        <dbReference type="EMBL" id="KAK2552752.1"/>
    </source>
</evidence>
<dbReference type="Proteomes" id="UP001249851">
    <property type="component" value="Unassembled WGS sequence"/>
</dbReference>
<keyword evidence="2" id="KW-0472">Membrane</keyword>
<evidence type="ECO:0000256" key="2">
    <source>
        <dbReference type="SAM" id="Phobius"/>
    </source>
</evidence>
<sequence length="255" mass="28682">MFYSSCGQNCPLEAKYCHKCGDLLKQYVNEGAGSVDEGSKKDESGSEPSTSATGTGIGASGLLTFAQFRARKEEDRSKHFRNKPGKKLKLDRKGNVDCQTKINIGVMIMKDGRLFDLIVFSHREHYQSSQMMSTNRTVKGSSEPAYRTGKAPSCCFGQHLYENGYASRQLFLKVLRKSNTHIILGMYWSIGFFVADLARIYFYPTLRDSYGAFMDNWINCFGVFKLRVIAAAVHYGNTRLRHMYVAMGHIGILSI</sequence>
<reference evidence="3" key="1">
    <citation type="journal article" date="2023" name="G3 (Bethesda)">
        <title>Whole genome assembly and annotation of the endangered Caribbean coral Acropora cervicornis.</title>
        <authorList>
            <person name="Selwyn J.D."/>
            <person name="Vollmer S.V."/>
        </authorList>
    </citation>
    <scope>NUCLEOTIDE SEQUENCE</scope>
    <source>
        <strain evidence="3">K2</strain>
    </source>
</reference>
<feature type="compositionally biased region" description="Low complexity" evidence="1">
    <location>
        <begin position="49"/>
        <end position="58"/>
    </location>
</feature>
<comment type="caution">
    <text evidence="3">The sequence shown here is derived from an EMBL/GenBank/DDBJ whole genome shotgun (WGS) entry which is preliminary data.</text>
</comment>
<dbReference type="AlphaFoldDB" id="A0AAD9UWY9"/>
<evidence type="ECO:0000256" key="1">
    <source>
        <dbReference type="SAM" id="MobiDB-lite"/>
    </source>
</evidence>
<feature type="transmembrane region" description="Helical" evidence="2">
    <location>
        <begin position="216"/>
        <end position="235"/>
    </location>
</feature>
<keyword evidence="4" id="KW-1185">Reference proteome</keyword>
<feature type="region of interest" description="Disordered" evidence="1">
    <location>
        <begin position="34"/>
        <end position="58"/>
    </location>
</feature>
<reference evidence="3" key="2">
    <citation type="journal article" date="2023" name="Science">
        <title>Genomic signatures of disease resistance in endangered staghorn corals.</title>
        <authorList>
            <person name="Vollmer S.V."/>
            <person name="Selwyn J.D."/>
            <person name="Despard B.A."/>
            <person name="Roesel C.L."/>
        </authorList>
    </citation>
    <scope>NUCLEOTIDE SEQUENCE</scope>
    <source>
        <strain evidence="3">K2</strain>
    </source>
</reference>
<keyword evidence="2" id="KW-0812">Transmembrane</keyword>
<proteinExistence type="predicted"/>
<dbReference type="EMBL" id="JARQWQ010000084">
    <property type="protein sequence ID" value="KAK2552752.1"/>
    <property type="molecule type" value="Genomic_DNA"/>
</dbReference>
<evidence type="ECO:0000313" key="4">
    <source>
        <dbReference type="Proteomes" id="UP001249851"/>
    </source>
</evidence>
<protein>
    <submittedName>
        <fullName evidence="3">Uncharacterized protein</fullName>
    </submittedName>
</protein>
<organism evidence="3 4">
    <name type="scientific">Acropora cervicornis</name>
    <name type="common">Staghorn coral</name>
    <dbReference type="NCBI Taxonomy" id="6130"/>
    <lineage>
        <taxon>Eukaryota</taxon>
        <taxon>Metazoa</taxon>
        <taxon>Cnidaria</taxon>
        <taxon>Anthozoa</taxon>
        <taxon>Hexacorallia</taxon>
        <taxon>Scleractinia</taxon>
        <taxon>Astrocoeniina</taxon>
        <taxon>Acroporidae</taxon>
        <taxon>Acropora</taxon>
    </lineage>
</organism>
<name>A0AAD9UWY9_ACRCE</name>